<protein>
    <recommendedName>
        <fullName evidence="6">Alpha/beta superfamily hydrolase</fullName>
    </recommendedName>
</protein>
<dbReference type="PANTHER" id="PTHR40841">
    <property type="entry name" value="SIDEROPHORE TRIACETYLFUSARININE C ESTERASE"/>
    <property type="match status" value="1"/>
</dbReference>
<comment type="similarity">
    <text evidence="1">Belongs to the esterase D family.</text>
</comment>
<dbReference type="Pfam" id="PF00756">
    <property type="entry name" value="Esterase"/>
    <property type="match status" value="1"/>
</dbReference>
<dbReference type="InterPro" id="IPR029058">
    <property type="entry name" value="AB_hydrolase_fold"/>
</dbReference>
<dbReference type="OrthoDB" id="6381520at2"/>
<keyword evidence="2" id="KW-0378">Hydrolase</keyword>
<evidence type="ECO:0000256" key="1">
    <source>
        <dbReference type="ARBA" id="ARBA00005622"/>
    </source>
</evidence>
<evidence type="ECO:0008006" key="6">
    <source>
        <dbReference type="Google" id="ProtNLM"/>
    </source>
</evidence>
<dbReference type="Gene3D" id="3.40.50.1820">
    <property type="entry name" value="alpha/beta hydrolase"/>
    <property type="match status" value="1"/>
</dbReference>
<dbReference type="InterPro" id="IPR000801">
    <property type="entry name" value="Esterase-like"/>
</dbReference>
<name>A0A395JIL8_9GAMM</name>
<feature type="chain" id="PRO_5017442575" description="Alpha/beta superfamily hydrolase" evidence="3">
    <location>
        <begin position="19"/>
        <end position="284"/>
    </location>
</feature>
<evidence type="ECO:0000256" key="3">
    <source>
        <dbReference type="SAM" id="SignalP"/>
    </source>
</evidence>
<evidence type="ECO:0000313" key="5">
    <source>
        <dbReference type="Proteomes" id="UP000253083"/>
    </source>
</evidence>
<evidence type="ECO:0000256" key="2">
    <source>
        <dbReference type="ARBA" id="ARBA00022801"/>
    </source>
</evidence>
<feature type="signal peptide" evidence="3">
    <location>
        <begin position="1"/>
        <end position="18"/>
    </location>
</feature>
<dbReference type="AlphaFoldDB" id="A0A395JIL8"/>
<reference evidence="4 5" key="1">
    <citation type="submission" date="2018-06" db="EMBL/GenBank/DDBJ databases">
        <title>Genomic Encyclopedia of Type Strains, Phase IV (KMG-IV): sequencing the most valuable type-strain genomes for metagenomic binning, comparative biology and taxonomic classification.</title>
        <authorList>
            <person name="Goeker M."/>
        </authorList>
    </citation>
    <scope>NUCLEOTIDE SEQUENCE [LARGE SCALE GENOMIC DNA]</scope>
    <source>
        <strain evidence="4 5">DSM 24032</strain>
    </source>
</reference>
<evidence type="ECO:0000313" key="4">
    <source>
        <dbReference type="EMBL" id="RBP50623.1"/>
    </source>
</evidence>
<dbReference type="EMBL" id="QNRT01000002">
    <property type="protein sequence ID" value="RBP50623.1"/>
    <property type="molecule type" value="Genomic_DNA"/>
</dbReference>
<dbReference type="PANTHER" id="PTHR40841:SF2">
    <property type="entry name" value="SIDEROPHORE-DEGRADING ESTERASE (EUROFUNG)"/>
    <property type="match status" value="1"/>
</dbReference>
<dbReference type="InParanoid" id="A0A395JIL8"/>
<proteinExistence type="inferred from homology"/>
<organism evidence="4 5">
    <name type="scientific">Arenicella xantha</name>
    <dbReference type="NCBI Taxonomy" id="644221"/>
    <lineage>
        <taxon>Bacteria</taxon>
        <taxon>Pseudomonadati</taxon>
        <taxon>Pseudomonadota</taxon>
        <taxon>Gammaproteobacteria</taxon>
        <taxon>Arenicellales</taxon>
        <taxon>Arenicellaceae</taxon>
        <taxon>Arenicella</taxon>
    </lineage>
</organism>
<accession>A0A395JIL8</accession>
<keyword evidence="3" id="KW-0732">Signal</keyword>
<dbReference type="RefSeq" id="WP_113953469.1">
    <property type="nucleotide sequence ID" value="NZ_QNRT01000002.1"/>
</dbReference>
<dbReference type="Proteomes" id="UP000253083">
    <property type="component" value="Unassembled WGS sequence"/>
</dbReference>
<gene>
    <name evidence="4" type="ORF">DFR28_10234</name>
</gene>
<comment type="caution">
    <text evidence="4">The sequence shown here is derived from an EMBL/GenBank/DDBJ whole genome shotgun (WGS) entry which is preliminary data.</text>
</comment>
<sequence length="284" mass="32050">MKEISILAILLLLLPSVAAEGSEYNPYEMPRTQVVPVYESSSNRQYELLIKLPEDYAKDSNKKYPVIYFTDAKWHIDALSAAAEYLMEDVILVGISWQKNIDKNLVKEFGEHVSRFRDYSMTPSANPERQAKIQFGQANNHLDFIRNVVITKVENSYRTDPNNRTYFGYSAGGKFGAYILFTQPDTFKNYILGSPSLKRDIPAISELASKSKDKNLNANVFVSYGMLETQLGEYTEQFINILKSTSDKSLLLTNVVVEGDHQAAFPMTSIRGVNWLSGLTAGKE</sequence>
<dbReference type="InterPro" id="IPR052558">
    <property type="entry name" value="Siderophore_Hydrolase_D"/>
</dbReference>
<dbReference type="SUPFAM" id="SSF53474">
    <property type="entry name" value="alpha/beta-Hydrolases"/>
    <property type="match status" value="1"/>
</dbReference>
<dbReference type="GO" id="GO:0016788">
    <property type="term" value="F:hydrolase activity, acting on ester bonds"/>
    <property type="evidence" value="ECO:0007669"/>
    <property type="project" value="TreeGrafter"/>
</dbReference>
<keyword evidence="5" id="KW-1185">Reference proteome</keyword>